<evidence type="ECO:0000256" key="8">
    <source>
        <dbReference type="ARBA" id="ARBA00022989"/>
    </source>
</evidence>
<comment type="subcellular location">
    <subcellularLocation>
        <location evidence="1">Membrane</location>
        <topology evidence="1">Single-pass membrane protein</topology>
    </subcellularLocation>
</comment>
<evidence type="ECO:0000313" key="16">
    <source>
        <dbReference type="Proteomes" id="UP001465755"/>
    </source>
</evidence>
<keyword evidence="9" id="KW-0445">Lipid transport</keyword>
<feature type="compositionally biased region" description="Gly residues" evidence="12">
    <location>
        <begin position="480"/>
        <end position="490"/>
    </location>
</feature>
<gene>
    <name evidence="15" type="ORF">WJX73_001203</name>
</gene>
<evidence type="ECO:0000256" key="10">
    <source>
        <dbReference type="ARBA" id="ARBA00023121"/>
    </source>
</evidence>
<keyword evidence="3" id="KW-0813">Transport</keyword>
<dbReference type="InterPro" id="IPR031468">
    <property type="entry name" value="SMP_LBD"/>
</dbReference>
<dbReference type="InterPro" id="IPR039010">
    <property type="entry name" value="Synaptotagmin_SMP"/>
</dbReference>
<feature type="domain" description="C2" evidence="13">
    <location>
        <begin position="537"/>
        <end position="672"/>
    </location>
</feature>
<dbReference type="PROSITE" id="PS51847">
    <property type="entry name" value="SMP"/>
    <property type="match status" value="1"/>
</dbReference>
<keyword evidence="5" id="KW-0479">Metal-binding</keyword>
<name>A0AAW1NMY7_9CHLO</name>
<keyword evidence="10" id="KW-0446">Lipid-binding</keyword>
<keyword evidence="16" id="KW-1185">Reference proteome</keyword>
<keyword evidence="6" id="KW-0677">Repeat</keyword>
<keyword evidence="8" id="KW-1133">Transmembrane helix</keyword>
<reference evidence="15 16" key="1">
    <citation type="journal article" date="2024" name="Nat. Commun.">
        <title>Phylogenomics reveals the evolutionary origins of lichenization in chlorophyte algae.</title>
        <authorList>
            <person name="Puginier C."/>
            <person name="Libourel C."/>
            <person name="Otte J."/>
            <person name="Skaloud P."/>
            <person name="Haon M."/>
            <person name="Grisel S."/>
            <person name="Petersen M."/>
            <person name="Berrin J.G."/>
            <person name="Delaux P.M."/>
            <person name="Dal Grande F."/>
            <person name="Keller J."/>
        </authorList>
    </citation>
    <scope>NUCLEOTIDE SEQUENCE [LARGE SCALE GENOMIC DNA]</scope>
    <source>
        <strain evidence="15 16">SAG 2036</strain>
    </source>
</reference>
<dbReference type="AlphaFoldDB" id="A0AAW1NMY7"/>
<dbReference type="InterPro" id="IPR045050">
    <property type="entry name" value="Synaptotagmin_plant"/>
</dbReference>
<sequence>MNTTEIATCLGVGVGFTVAAAISPFLFRNAIPLPDLSEFSVSADGDEKIQRYTQRDGETVPASMRRYLPYAPDWTSWPDFQRVTWMNHMLKTFWPWYNKAIGQMILEQMKPMMDETIAKIPFLQAVDFEAIDLGTKPMQIGGIKTYQTSEDEIIFESPGSWGSNSRIRIGIRLKFGPLVFYVPIEVQDLQMKAVARMTMRPLVETLPCIGAVNVSLMQVPYIDASLFVGNRLDLMQLPGIKQLTAFAVEKVMGDMMLYPNSMTFDIMEGGGIQPPPQGILQVTVVRIPKLTGGGDLLSKVDPYVKCSVRDNRISRTQTLSNTNKPVWNETFDLIVDDPNLQSLTLIVMDDDLGAFDDEIGTAEVPLLDADFIKNPRQEFTHHVMLLKPEAATQLIKYAKAGMKGQERAGKAGVTALRRDTQQQMEEDDDQSTGGTNNQPGLKHEGTLDTNEAAKHDPAGSVGELELRLKYLPFRATGASPGAGGHQGGHMQGLPPTANASQGEPKGLDALDGHARPSSITTKPGEKGKEQQGEASRQQGELSRPPTPPSPSSSHKGILTITLVRAFNLEAHGTVDAFVAFRLQDPTKEKEDRHVSRVIPNEPNPRWGDKFDFVLVDSSSVLHLNVYDKKGGLESLLSLKTLTGHREKEEHIGELRIKVQDVVRNERLRDTWALQGVQRGDIDLMLDWTAVVLDE</sequence>
<evidence type="ECO:0000256" key="4">
    <source>
        <dbReference type="ARBA" id="ARBA00022692"/>
    </source>
</evidence>
<dbReference type="GO" id="GO:0006869">
    <property type="term" value="P:lipid transport"/>
    <property type="evidence" value="ECO:0007669"/>
    <property type="project" value="UniProtKB-KW"/>
</dbReference>
<feature type="region of interest" description="Disordered" evidence="12">
    <location>
        <begin position="477"/>
        <end position="555"/>
    </location>
</feature>
<dbReference type="PROSITE" id="PS50004">
    <property type="entry name" value="C2"/>
    <property type="match status" value="2"/>
</dbReference>
<dbReference type="CDD" id="cd21677">
    <property type="entry name" value="SMP_SYT"/>
    <property type="match status" value="1"/>
</dbReference>
<dbReference type="GO" id="GO:0005783">
    <property type="term" value="C:endoplasmic reticulum"/>
    <property type="evidence" value="ECO:0007669"/>
    <property type="project" value="TreeGrafter"/>
</dbReference>
<keyword evidence="11" id="KW-0472">Membrane</keyword>
<evidence type="ECO:0000256" key="7">
    <source>
        <dbReference type="ARBA" id="ARBA00022837"/>
    </source>
</evidence>
<dbReference type="PANTHER" id="PTHR10774">
    <property type="entry name" value="EXTENDED SYNAPTOTAGMIN-RELATED"/>
    <property type="match status" value="1"/>
</dbReference>
<keyword evidence="4" id="KW-0812">Transmembrane</keyword>
<comment type="caution">
    <text evidence="15">The sequence shown here is derived from an EMBL/GenBank/DDBJ whole genome shotgun (WGS) entry which is preliminary data.</text>
</comment>
<dbReference type="EMBL" id="JALJOQ010000251">
    <property type="protein sequence ID" value="KAK9787262.1"/>
    <property type="molecule type" value="Genomic_DNA"/>
</dbReference>
<evidence type="ECO:0000256" key="11">
    <source>
        <dbReference type="ARBA" id="ARBA00023136"/>
    </source>
</evidence>
<dbReference type="GO" id="GO:0046872">
    <property type="term" value="F:metal ion binding"/>
    <property type="evidence" value="ECO:0007669"/>
    <property type="project" value="UniProtKB-KW"/>
</dbReference>
<evidence type="ECO:0000256" key="5">
    <source>
        <dbReference type="ARBA" id="ARBA00022723"/>
    </source>
</evidence>
<proteinExistence type="inferred from homology"/>
<evidence type="ECO:0000256" key="9">
    <source>
        <dbReference type="ARBA" id="ARBA00023055"/>
    </source>
</evidence>
<dbReference type="Gene3D" id="2.60.40.150">
    <property type="entry name" value="C2 domain"/>
    <property type="match status" value="2"/>
</dbReference>
<evidence type="ECO:0000259" key="13">
    <source>
        <dbReference type="PROSITE" id="PS50004"/>
    </source>
</evidence>
<protein>
    <submittedName>
        <fullName evidence="15">Uncharacterized protein</fullName>
    </submittedName>
</protein>
<evidence type="ECO:0000256" key="2">
    <source>
        <dbReference type="ARBA" id="ARBA00006996"/>
    </source>
</evidence>
<dbReference type="Pfam" id="PF00168">
    <property type="entry name" value="C2"/>
    <property type="match status" value="2"/>
</dbReference>
<evidence type="ECO:0000256" key="6">
    <source>
        <dbReference type="ARBA" id="ARBA00022737"/>
    </source>
</evidence>
<dbReference type="CDD" id="cd00030">
    <property type="entry name" value="C2"/>
    <property type="match status" value="2"/>
</dbReference>
<dbReference type="GO" id="GO:0008289">
    <property type="term" value="F:lipid binding"/>
    <property type="evidence" value="ECO:0007669"/>
    <property type="project" value="UniProtKB-KW"/>
</dbReference>
<keyword evidence="7" id="KW-0106">Calcium</keyword>
<feature type="domain" description="C2" evidence="13">
    <location>
        <begin position="258"/>
        <end position="379"/>
    </location>
</feature>
<dbReference type="Proteomes" id="UP001465755">
    <property type="component" value="Unassembled WGS sequence"/>
</dbReference>
<feature type="domain" description="SMP-LTD" evidence="14">
    <location>
        <begin position="79"/>
        <end position="267"/>
    </location>
</feature>
<evidence type="ECO:0000313" key="15">
    <source>
        <dbReference type="EMBL" id="KAK9787262.1"/>
    </source>
</evidence>
<accession>A0AAW1NMY7</accession>
<evidence type="ECO:0000259" key="14">
    <source>
        <dbReference type="PROSITE" id="PS51847"/>
    </source>
</evidence>
<dbReference type="SUPFAM" id="SSF49562">
    <property type="entry name" value="C2 domain (Calcium/lipid-binding domain, CaLB)"/>
    <property type="match status" value="2"/>
</dbReference>
<dbReference type="GO" id="GO:0016020">
    <property type="term" value="C:membrane"/>
    <property type="evidence" value="ECO:0007669"/>
    <property type="project" value="UniProtKB-SubCell"/>
</dbReference>
<feature type="region of interest" description="Disordered" evidence="12">
    <location>
        <begin position="419"/>
        <end position="445"/>
    </location>
</feature>
<dbReference type="InterPro" id="IPR035892">
    <property type="entry name" value="C2_domain_sf"/>
</dbReference>
<dbReference type="PANTHER" id="PTHR10774:SF190">
    <property type="entry name" value="C2 CALCIUM_LIPID-BINDING ENDONUCLEASE_EXONUCLEASE_PHOSPHATASE-RELATED"/>
    <property type="match status" value="1"/>
</dbReference>
<organism evidence="15 16">
    <name type="scientific">Symbiochloris irregularis</name>
    <dbReference type="NCBI Taxonomy" id="706552"/>
    <lineage>
        <taxon>Eukaryota</taxon>
        <taxon>Viridiplantae</taxon>
        <taxon>Chlorophyta</taxon>
        <taxon>core chlorophytes</taxon>
        <taxon>Trebouxiophyceae</taxon>
        <taxon>Trebouxiales</taxon>
        <taxon>Trebouxiaceae</taxon>
        <taxon>Symbiochloris</taxon>
    </lineage>
</organism>
<evidence type="ECO:0000256" key="1">
    <source>
        <dbReference type="ARBA" id="ARBA00004167"/>
    </source>
</evidence>
<feature type="compositionally biased region" description="Basic and acidic residues" evidence="12">
    <location>
        <begin position="505"/>
        <end position="514"/>
    </location>
</feature>
<dbReference type="Pfam" id="PF17047">
    <property type="entry name" value="SMP_LBD"/>
    <property type="match status" value="1"/>
</dbReference>
<dbReference type="SMART" id="SM00239">
    <property type="entry name" value="C2"/>
    <property type="match status" value="2"/>
</dbReference>
<comment type="similarity">
    <text evidence="2">Belongs to the synaptotagmin family.</text>
</comment>
<dbReference type="InterPro" id="IPR000008">
    <property type="entry name" value="C2_dom"/>
</dbReference>
<evidence type="ECO:0000256" key="3">
    <source>
        <dbReference type="ARBA" id="ARBA00022448"/>
    </source>
</evidence>
<evidence type="ECO:0000256" key="12">
    <source>
        <dbReference type="SAM" id="MobiDB-lite"/>
    </source>
</evidence>